<reference evidence="3" key="1">
    <citation type="submission" date="2016-06" db="UniProtKB">
        <authorList>
            <consortium name="WormBaseParasite"/>
        </authorList>
    </citation>
    <scope>IDENTIFICATION</scope>
</reference>
<dbReference type="Proteomes" id="UP000050794">
    <property type="component" value="Unassembled WGS sequence"/>
</dbReference>
<organism evidence="2 3">
    <name type="scientific">Toxocara canis</name>
    <name type="common">Canine roundworm</name>
    <dbReference type="NCBI Taxonomy" id="6265"/>
    <lineage>
        <taxon>Eukaryota</taxon>
        <taxon>Metazoa</taxon>
        <taxon>Ecdysozoa</taxon>
        <taxon>Nematoda</taxon>
        <taxon>Chromadorea</taxon>
        <taxon>Rhabditida</taxon>
        <taxon>Spirurina</taxon>
        <taxon>Ascaridomorpha</taxon>
        <taxon>Ascaridoidea</taxon>
        <taxon>Toxocaridae</taxon>
        <taxon>Toxocara</taxon>
    </lineage>
</organism>
<proteinExistence type="predicted"/>
<dbReference type="EMBL" id="UYWY01002504">
    <property type="protein sequence ID" value="VDM28138.1"/>
    <property type="molecule type" value="Genomic_DNA"/>
</dbReference>
<dbReference type="WBParaSite" id="TCNE_0000247201-mRNA-1">
    <property type="protein sequence ID" value="TCNE_0000247201-mRNA-1"/>
    <property type="gene ID" value="TCNE_0000247201"/>
</dbReference>
<dbReference type="AlphaFoldDB" id="A0A183U1V2"/>
<name>A0A183U1V2_TOXCA</name>
<evidence type="ECO:0000313" key="1">
    <source>
        <dbReference type="EMBL" id="VDM28138.1"/>
    </source>
</evidence>
<accession>A0A183U1V2</accession>
<evidence type="ECO:0000313" key="2">
    <source>
        <dbReference type="Proteomes" id="UP000050794"/>
    </source>
</evidence>
<reference evidence="1 2" key="2">
    <citation type="submission" date="2018-11" db="EMBL/GenBank/DDBJ databases">
        <authorList>
            <consortium name="Pathogen Informatics"/>
        </authorList>
    </citation>
    <scope>NUCLEOTIDE SEQUENCE [LARGE SCALE GENOMIC DNA]</scope>
</reference>
<sequence>MEQKCFTKHSVPQMTSARERGAGNTVTGFAYTARLNEQLYTYAVPYFGSIIIDDVPVLLTLSFLHYY</sequence>
<gene>
    <name evidence="1" type="ORF">TCNE_LOCUS2472</name>
</gene>
<evidence type="ECO:0000313" key="3">
    <source>
        <dbReference type="WBParaSite" id="TCNE_0000247201-mRNA-1"/>
    </source>
</evidence>
<protein>
    <submittedName>
        <fullName evidence="1 3">Uncharacterized protein</fullName>
    </submittedName>
</protein>
<keyword evidence="2" id="KW-1185">Reference proteome</keyword>